<sequence>MESRRTQARNIRIEAAHVAFNRAPVVHESNGEELQYRFGPTENNAPPEDVVRSGQPSHLTSYTKGLPHREDDGLIAHPTDFQTFVRGIDSGDVRDFRDTPLGPLQRSGGQVIGRGAQPGQAIDWSSAFTKSCAVRDRKGGAVPVRAWESQGAGNTFDLEGPDAQAVTMPPAPVADSPELIAEMAEVYEMALLRDVPFAKFEHDGDVQAAIARLNQLEWFNGSEIVGLSAAAQARRRGAVTIANAFRGTTFGDCVGPYLSQFLCAGTPELGSGGQTAESATAGFVRYGAMVFQNKVRFATPYRDYMTTWEWWLDVQNGADLRGTETYEGDCASDRYRFIANPRDLATYVHYDALYQAYLNACLSMLALGIPFDPGIPFQGADVMDRQQGFAHFGGPHILSLVTEVATRALKAVRFQKFNVHRRLRPEAVGGRLHRMKNSPGNPTFAPFEPMCDRLTEIGLLEAVRGHNARQNTIHDGRQCDQERDTSYLLPMAFPEGSPMHPAYGAGHATVAGACVTILKAFFDHRYVLPGPYVYPAPCGTKLEIAAGTPALTVEGELNKLASNISIGRNWAGVHYCTDYSESVRLGEAIAIGILEEQKLTYGENFSMSLPRFDGTTIRI</sequence>
<dbReference type="InterPro" id="IPR052559">
    <property type="entry name" value="V-haloperoxidase"/>
</dbReference>
<dbReference type="InterPro" id="IPR016119">
    <property type="entry name" value="Br/Cl_peroxidase_C"/>
</dbReference>
<proteinExistence type="predicted"/>
<dbReference type="Gene3D" id="1.10.606.10">
    <property type="entry name" value="Vanadium-containing Chloroperoxidase, domain 2"/>
    <property type="match status" value="1"/>
</dbReference>
<reference evidence="1" key="3">
    <citation type="submission" date="2020-02" db="EMBL/GenBank/DDBJ databases">
        <authorList>
            <person name="Sarangi A.N."/>
            <person name="Ghosh S."/>
            <person name="Mukherjee M."/>
            <person name="Tripathy S."/>
        </authorList>
    </citation>
    <scope>NUCLEOTIDE SEQUENCE</scope>
    <source>
        <strain evidence="1">BDU141951</strain>
    </source>
</reference>
<dbReference type="CDD" id="cd03398">
    <property type="entry name" value="PAP2_haloperoxidase"/>
    <property type="match status" value="1"/>
</dbReference>
<accession>A0A0C1V4J5</accession>
<dbReference type="AlphaFoldDB" id="A0A0C1V4J5"/>
<comment type="caution">
    <text evidence="1">The sequence shown here is derived from an EMBL/GenBank/DDBJ whole genome shotgun (WGS) entry which is preliminary data.</text>
</comment>
<dbReference type="EMBL" id="JTHE02000003">
    <property type="protein sequence ID" value="NEV66863.1"/>
    <property type="molecule type" value="Genomic_DNA"/>
</dbReference>
<reference evidence="1" key="2">
    <citation type="journal article" date="2015" name="Genome Announc.">
        <title>Draft Genome Sequence of Filamentous Marine Cyanobacterium Lyngbya confervoides Strain BDU141951.</title>
        <authorList>
            <person name="Chandrababunaidu M.M."/>
            <person name="Sen D."/>
            <person name="Tripathy S."/>
        </authorList>
    </citation>
    <scope>NUCLEOTIDE SEQUENCE</scope>
    <source>
        <strain evidence="1">BDU141951</strain>
    </source>
</reference>
<reference evidence="1" key="1">
    <citation type="submission" date="2014-11" db="EMBL/GenBank/DDBJ databases">
        <authorList>
            <person name="Malar M.C."/>
            <person name="Sen D."/>
            <person name="Tripathy S."/>
        </authorList>
    </citation>
    <scope>NUCLEOTIDE SEQUENCE</scope>
    <source>
        <strain evidence="1">BDU141951</strain>
    </source>
</reference>
<gene>
    <name evidence="1" type="ORF">QQ91_007005</name>
</gene>
<dbReference type="GO" id="GO:0004601">
    <property type="term" value="F:peroxidase activity"/>
    <property type="evidence" value="ECO:0007669"/>
    <property type="project" value="InterPro"/>
</dbReference>
<dbReference type="PANTHER" id="PTHR34599:SF1">
    <property type="entry name" value="PHOSPHATIDIC ACID PHOSPHATASE TYPE 2_HALOPEROXIDASE DOMAIN-CONTAINING PROTEIN"/>
    <property type="match status" value="1"/>
</dbReference>
<organism evidence="1">
    <name type="scientific">Lyngbya confervoides BDU141951</name>
    <dbReference type="NCBI Taxonomy" id="1574623"/>
    <lineage>
        <taxon>Bacteria</taxon>
        <taxon>Bacillati</taxon>
        <taxon>Cyanobacteriota</taxon>
        <taxon>Cyanophyceae</taxon>
        <taxon>Oscillatoriophycideae</taxon>
        <taxon>Oscillatoriales</taxon>
        <taxon>Microcoleaceae</taxon>
        <taxon>Lyngbya</taxon>
    </lineage>
</organism>
<dbReference type="SUPFAM" id="SSF48317">
    <property type="entry name" value="Acid phosphatase/Vanadium-dependent haloperoxidase"/>
    <property type="match status" value="1"/>
</dbReference>
<name>A0A0C1V4J5_9CYAN</name>
<dbReference type="PANTHER" id="PTHR34599">
    <property type="entry name" value="PEROXIDASE-RELATED"/>
    <property type="match status" value="1"/>
</dbReference>
<evidence type="ECO:0000313" key="1">
    <source>
        <dbReference type="EMBL" id="NEV66863.1"/>
    </source>
</evidence>
<dbReference type="InterPro" id="IPR036938">
    <property type="entry name" value="PAP2/HPO_sf"/>
</dbReference>
<protein>
    <submittedName>
        <fullName evidence="1">Vanadium-dependent haloperoxidase</fullName>
    </submittedName>
</protein>